<dbReference type="AlphaFoldDB" id="A0A194W2P5"/>
<proteinExistence type="predicted"/>
<name>A0A194W2P5_CYTMA</name>
<gene>
    <name evidence="1" type="ORF">VM1G_11655</name>
</gene>
<organism evidence="1 2">
    <name type="scientific">Cytospora mali</name>
    <name type="common">Apple Valsa canker fungus</name>
    <name type="synonym">Valsa mali</name>
    <dbReference type="NCBI Taxonomy" id="578113"/>
    <lineage>
        <taxon>Eukaryota</taxon>
        <taxon>Fungi</taxon>
        <taxon>Dikarya</taxon>
        <taxon>Ascomycota</taxon>
        <taxon>Pezizomycotina</taxon>
        <taxon>Sordariomycetes</taxon>
        <taxon>Sordariomycetidae</taxon>
        <taxon>Diaporthales</taxon>
        <taxon>Cytosporaceae</taxon>
        <taxon>Cytospora</taxon>
    </lineage>
</organism>
<evidence type="ECO:0000313" key="1">
    <source>
        <dbReference type="EMBL" id="KUI70801.1"/>
    </source>
</evidence>
<reference evidence="1" key="1">
    <citation type="submission" date="2014-12" db="EMBL/GenBank/DDBJ databases">
        <title>Genome Sequence of Valsa Canker Pathogens Uncovers a Specific Adaption of Colonization on Woody Bark.</title>
        <authorList>
            <person name="Yin Z."/>
            <person name="Liu H."/>
            <person name="Gao X."/>
            <person name="Li Z."/>
            <person name="Song N."/>
            <person name="Ke X."/>
            <person name="Dai Q."/>
            <person name="Wu Y."/>
            <person name="Sun Y."/>
            <person name="Xu J.-R."/>
            <person name="Kang Z.K."/>
            <person name="Wang L."/>
            <person name="Huang L."/>
        </authorList>
    </citation>
    <scope>NUCLEOTIDE SEQUENCE [LARGE SCALE GENOMIC DNA]</scope>
    <source>
        <strain evidence="1">03-8</strain>
    </source>
</reference>
<accession>A0A194W2P5</accession>
<dbReference type="Proteomes" id="UP000078559">
    <property type="component" value="Chromosome 6"/>
</dbReference>
<keyword evidence="2" id="KW-1185">Reference proteome</keyword>
<evidence type="ECO:0000313" key="2">
    <source>
        <dbReference type="Proteomes" id="UP000078559"/>
    </source>
</evidence>
<protein>
    <submittedName>
        <fullName evidence="1">Uncharacterized protein</fullName>
    </submittedName>
</protein>
<sequence length="157" mass="17776">MFLFRDDGCILQESIAGTEELSHRIADKIPKTITQTYTCKAKLALDFCVGCVCEDGHPRQVWVRPGEPAYAEAVMPAETLEACVLWSEMARGYKVSQSATVPRERRRSFGRLPQDINLVWYRPDYVEGSIEPLLEQLVAYTYQRVLKSPSVSLSSLM</sequence>
<dbReference type="EMBL" id="CM003103">
    <property type="protein sequence ID" value="KUI70801.1"/>
    <property type="molecule type" value="Genomic_DNA"/>
</dbReference>